<comment type="caution">
    <text evidence="2">The sequence shown here is derived from an EMBL/GenBank/DDBJ whole genome shotgun (WGS) entry which is preliminary data.</text>
</comment>
<keyword evidence="3" id="KW-1185">Reference proteome</keyword>
<feature type="chain" id="PRO_5044383773" evidence="1">
    <location>
        <begin position="24"/>
        <end position="161"/>
    </location>
</feature>
<dbReference type="AlphaFoldDB" id="A0A2M9Y4X3"/>
<evidence type="ECO:0000313" key="2">
    <source>
        <dbReference type="EMBL" id="TGK96731.1"/>
    </source>
</evidence>
<dbReference type="OrthoDB" id="334910at2"/>
<dbReference type="EMBL" id="RQFP01000001">
    <property type="protein sequence ID" value="TGK96731.1"/>
    <property type="molecule type" value="Genomic_DNA"/>
</dbReference>
<name>A0A2M9Y4X3_9LEPT</name>
<proteinExistence type="predicted"/>
<reference evidence="2" key="1">
    <citation type="journal article" date="2019" name="PLoS Negl. Trop. Dis.">
        <title>Revisiting the worldwide diversity of Leptospira species in the environment.</title>
        <authorList>
            <person name="Vincent A.T."/>
            <person name="Schiettekatte O."/>
            <person name="Bourhy P."/>
            <person name="Veyrier F.J."/>
            <person name="Picardeau M."/>
        </authorList>
    </citation>
    <scope>NUCLEOTIDE SEQUENCE [LARGE SCALE GENOMIC DNA]</scope>
    <source>
        <strain evidence="2">201800277</strain>
    </source>
</reference>
<dbReference type="Proteomes" id="UP000297891">
    <property type="component" value="Unassembled WGS sequence"/>
</dbReference>
<dbReference type="RefSeq" id="WP_100789901.1">
    <property type="nucleotide sequence ID" value="NZ_NPDQ01000002.1"/>
</dbReference>
<feature type="signal peptide" evidence="1">
    <location>
        <begin position="1"/>
        <end position="23"/>
    </location>
</feature>
<dbReference type="Pfam" id="PF11220">
    <property type="entry name" value="DUF3015"/>
    <property type="match status" value="1"/>
</dbReference>
<evidence type="ECO:0000313" key="3">
    <source>
        <dbReference type="Proteomes" id="UP000297891"/>
    </source>
</evidence>
<keyword evidence="1" id="KW-0732">Signal</keyword>
<organism evidence="2 3">
    <name type="scientific">Leptospira brenneri</name>
    <dbReference type="NCBI Taxonomy" id="2023182"/>
    <lineage>
        <taxon>Bacteria</taxon>
        <taxon>Pseudomonadati</taxon>
        <taxon>Spirochaetota</taxon>
        <taxon>Spirochaetia</taxon>
        <taxon>Leptospirales</taxon>
        <taxon>Leptospiraceae</taxon>
        <taxon>Leptospira</taxon>
    </lineage>
</organism>
<protein>
    <submittedName>
        <fullName evidence="2">DUF3015 domain-containing protein</fullName>
    </submittedName>
</protein>
<sequence>MKKLTLISTIGISMILLASQMSAAPKYGMAGCGLGTLVLPGGNQVLAATTNGTAGSQTFGITTGTSNCTADGVAQKEHAREIYVHMNFDSLEQEMAAGKGEKLSNLATLFECKSGVRFNEVVKENYSRIFTEESKANPSLMLSNLHETLEKDQTVKNYCKI</sequence>
<dbReference type="InterPro" id="IPR021383">
    <property type="entry name" value="DUF3015"/>
</dbReference>
<gene>
    <name evidence="2" type="ORF">EHQ30_09085</name>
</gene>
<evidence type="ECO:0000256" key="1">
    <source>
        <dbReference type="SAM" id="SignalP"/>
    </source>
</evidence>
<accession>A0A2M9Y4X3</accession>